<name>A0ABN1JEC0_9FLAO</name>
<dbReference type="Pfam" id="PF22252">
    <property type="entry name" value="PNGase_F-II_N"/>
    <property type="match status" value="1"/>
</dbReference>
<reference evidence="1 2" key="1">
    <citation type="journal article" date="2019" name="Int. J. Syst. Evol. Microbiol.">
        <title>The Global Catalogue of Microorganisms (GCM) 10K type strain sequencing project: providing services to taxonomists for standard genome sequencing and annotation.</title>
        <authorList>
            <consortium name="The Broad Institute Genomics Platform"/>
            <consortium name="The Broad Institute Genome Sequencing Center for Infectious Disease"/>
            <person name="Wu L."/>
            <person name="Ma J."/>
        </authorList>
    </citation>
    <scope>NUCLEOTIDE SEQUENCE [LARGE SCALE GENOMIC DNA]</scope>
    <source>
        <strain evidence="1 2">JCM 15976</strain>
    </source>
</reference>
<comment type="caution">
    <text evidence="1">The sequence shown here is derived from an EMBL/GenBank/DDBJ whole genome shotgun (WGS) entry which is preliminary data.</text>
</comment>
<accession>A0ABN1JEC0</accession>
<proteinExistence type="predicted"/>
<dbReference type="EMBL" id="BAAAGF010000001">
    <property type="protein sequence ID" value="GAA0737570.1"/>
    <property type="molecule type" value="Genomic_DNA"/>
</dbReference>
<organism evidence="1 2">
    <name type="scientific">Gaetbulibacter jejuensis</name>
    <dbReference type="NCBI Taxonomy" id="584607"/>
    <lineage>
        <taxon>Bacteria</taxon>
        <taxon>Pseudomonadati</taxon>
        <taxon>Bacteroidota</taxon>
        <taxon>Flavobacteriia</taxon>
        <taxon>Flavobacteriales</taxon>
        <taxon>Flavobacteriaceae</taxon>
        <taxon>Gaetbulibacter</taxon>
    </lineage>
</organism>
<protein>
    <submittedName>
        <fullName evidence="1">GLPGLI family protein</fullName>
    </submittedName>
</protein>
<dbReference type="InterPro" id="IPR005901">
    <property type="entry name" value="GLPGLI"/>
</dbReference>
<dbReference type="NCBIfam" id="TIGR01200">
    <property type="entry name" value="GLPGLI"/>
    <property type="match status" value="1"/>
</dbReference>
<sequence>MKNLLYILLFLTSGAIVSQTKGKVTYLATMNKDSIKKPTEDIKDQAKYDALQLIHGSHPVEAYLVFNDSIALYSVEPKIEIPGWNTTDGQITISKANLNLTWIFAGGESLYYTDWSRDWNISQKDVYFERKRIKYEEKPWELTKETKEILGYVCYKAVSEDSKLEAWYAPELNVKHGPQGINGLPGLVLEAKRNRFLIKATNIDLENNEYEIIEEPVEGELMQEAEYRKLGKAIFSKE</sequence>
<evidence type="ECO:0000313" key="1">
    <source>
        <dbReference type="EMBL" id="GAA0737570.1"/>
    </source>
</evidence>
<gene>
    <name evidence="1" type="ORF">GCM10009431_04610</name>
</gene>
<dbReference type="RefSeq" id="WP_343795465.1">
    <property type="nucleotide sequence ID" value="NZ_BAAAGF010000001.1"/>
</dbReference>
<keyword evidence="2" id="KW-1185">Reference proteome</keyword>
<evidence type="ECO:0000313" key="2">
    <source>
        <dbReference type="Proteomes" id="UP001500736"/>
    </source>
</evidence>
<dbReference type="Proteomes" id="UP001500736">
    <property type="component" value="Unassembled WGS sequence"/>
</dbReference>